<dbReference type="AlphaFoldDB" id="A0A0E1X1Z3"/>
<dbReference type="RefSeq" id="WP_002964091.1">
    <property type="nucleotide sequence ID" value="NZ_EQ999546.1"/>
</dbReference>
<dbReference type="SMR" id="A0A0E1X1Z3"/>
<organism evidence="1">
    <name type="scientific">Brucella pinnipedialis M292/94/1</name>
    <dbReference type="NCBI Taxonomy" id="520462"/>
    <lineage>
        <taxon>Bacteria</taxon>
        <taxon>Pseudomonadati</taxon>
        <taxon>Pseudomonadota</taxon>
        <taxon>Alphaproteobacteria</taxon>
        <taxon>Hyphomicrobiales</taxon>
        <taxon>Brucellaceae</taxon>
        <taxon>Brucella/Ochrobactrum group</taxon>
        <taxon>Brucella</taxon>
    </lineage>
</organism>
<proteinExistence type="predicted"/>
<dbReference type="GeneID" id="93016666"/>
<dbReference type="Proteomes" id="UP000004659">
    <property type="component" value="Unassembled WGS sequence"/>
</dbReference>
<accession>A0A0E1X1Z3</accession>
<protein>
    <submittedName>
        <fullName evidence="1">Uncharacterized protein</fullName>
    </submittedName>
</protein>
<gene>
    <name evidence="1" type="ORF">BALG_01220</name>
</gene>
<sequence length="76" mass="8762">MIAAYHAKTDRSASYYWSKKDQEIFKPLRLFRQGKDTLEIAEIMGITEADALMRVHRAISSTKRKKVRTVPHGELA</sequence>
<evidence type="ECO:0000313" key="1">
    <source>
        <dbReference type="EMBL" id="EEZ31100.1"/>
    </source>
</evidence>
<dbReference type="EMBL" id="EQ999546">
    <property type="protein sequence ID" value="EEZ31100.1"/>
    <property type="molecule type" value="Genomic_DNA"/>
</dbReference>
<reference evidence="1" key="1">
    <citation type="submission" date="2009-01" db="EMBL/GenBank/DDBJ databases">
        <title>The Genome Sequence of Brucella pinnipedialis M292/94/1.</title>
        <authorList>
            <consortium name="The Broad Institute Genome Sequencing Platform"/>
            <person name="Ward D."/>
            <person name="Young S.K."/>
            <person name="Kodira C.D."/>
            <person name="Zeng Q."/>
            <person name="Koehrsen M."/>
            <person name="Alvarado L."/>
            <person name="Berlin A."/>
            <person name="Borenstein D."/>
            <person name="Chen Z."/>
            <person name="Engels R."/>
            <person name="Freedman E."/>
            <person name="Gellesch M."/>
            <person name="Goldberg J."/>
            <person name="Griggs A."/>
            <person name="Gujja S."/>
            <person name="Heiman D."/>
            <person name="Hepburn T."/>
            <person name="Howarth C."/>
            <person name="Jen D."/>
            <person name="Larson L."/>
            <person name="Lewis B."/>
            <person name="Mehta T."/>
            <person name="Park D."/>
            <person name="Pearson M."/>
            <person name="Roberts A."/>
            <person name="Saif S."/>
            <person name="Shea T."/>
            <person name="Shenoy N."/>
            <person name="Sisk P."/>
            <person name="Stolte C."/>
            <person name="Sykes S."/>
            <person name="Walk T."/>
            <person name="White J."/>
            <person name="Yandava C."/>
            <person name="Whatmore A.M."/>
            <person name="Perrett L.L."/>
            <person name="O'Callaghan D."/>
            <person name="Nusbaum C."/>
            <person name="Galagan J."/>
            <person name="Birren B."/>
        </authorList>
    </citation>
    <scope>NUCLEOTIDE SEQUENCE [LARGE SCALE GENOMIC DNA]</scope>
    <source>
        <strain evidence="1">M292/94/1</strain>
    </source>
</reference>
<dbReference type="HOGENOM" id="CLU_2680500_0_0_5"/>
<name>A0A0E1X1Z3_9HYPH</name>